<dbReference type="InterPro" id="IPR003812">
    <property type="entry name" value="Fido"/>
</dbReference>
<dbReference type="InterPro" id="IPR053737">
    <property type="entry name" value="Type_II_TA_Toxin"/>
</dbReference>
<reference evidence="2 3" key="1">
    <citation type="journal article" date="2014" name="Genome Announc.">
        <title>Whole-Genome Sequence of Serratia symbiotica Strain CWBI-2.3T, a Free-Living Symbiont of the Black Bean Aphid Aphis fabae.</title>
        <authorList>
            <person name="Foray V."/>
            <person name="Grigorescu A.S."/>
            <person name="Sabri A."/>
            <person name="Haubruge E."/>
            <person name="Lognay G."/>
            <person name="Francis F."/>
            <person name="Fauconnier M.L."/>
            <person name="Hance T."/>
            <person name="Thonart P."/>
        </authorList>
    </citation>
    <scope>NUCLEOTIDE SEQUENCE [LARGE SCALE GENOMIC DNA]</scope>
    <source>
        <strain evidence="2">CWBI-2.3</strain>
    </source>
</reference>
<proteinExistence type="predicted"/>
<evidence type="ECO:0000313" key="3">
    <source>
        <dbReference type="Proteomes" id="UP000042738"/>
    </source>
</evidence>
<name>A0A068Z5E0_9GAMM</name>
<evidence type="ECO:0000313" key="2">
    <source>
        <dbReference type="EMBL" id="QLH63404.1"/>
    </source>
</evidence>
<dbReference type="RefSeq" id="WP_040266582.1">
    <property type="nucleotide sequence ID" value="NZ_CAXKXZ010000015.1"/>
</dbReference>
<organism evidence="2 3">
    <name type="scientific">Serratia symbiotica</name>
    <dbReference type="NCBI Taxonomy" id="138074"/>
    <lineage>
        <taxon>Bacteria</taxon>
        <taxon>Pseudomonadati</taxon>
        <taxon>Pseudomonadota</taxon>
        <taxon>Gammaproteobacteria</taxon>
        <taxon>Enterobacterales</taxon>
        <taxon>Yersiniaceae</taxon>
        <taxon>Serratia</taxon>
    </lineage>
</organism>
<dbReference type="NCBIfam" id="TIGR01550">
    <property type="entry name" value="DOC_P1"/>
    <property type="match status" value="1"/>
</dbReference>
<dbReference type="EMBL" id="CP050855">
    <property type="protein sequence ID" value="QLH63404.1"/>
    <property type="molecule type" value="Genomic_DNA"/>
</dbReference>
<dbReference type="AlphaFoldDB" id="A0A068Z5E0"/>
<dbReference type="SUPFAM" id="SSF140931">
    <property type="entry name" value="Fic-like"/>
    <property type="match status" value="1"/>
</dbReference>
<dbReference type="PROSITE" id="PS51459">
    <property type="entry name" value="FIDO"/>
    <property type="match status" value="1"/>
</dbReference>
<dbReference type="PANTHER" id="PTHR39426">
    <property type="entry name" value="HOMOLOGY TO DEATH-ON-CURING PROTEIN OF PHAGE P1"/>
    <property type="match status" value="1"/>
</dbReference>
<gene>
    <name evidence="2" type="ORF">SYMBAF_11300</name>
</gene>
<dbReference type="GO" id="GO:0016301">
    <property type="term" value="F:kinase activity"/>
    <property type="evidence" value="ECO:0007669"/>
    <property type="project" value="InterPro"/>
</dbReference>
<dbReference type="PIRSF" id="PIRSF018297">
    <property type="entry name" value="Doc"/>
    <property type="match status" value="1"/>
</dbReference>
<dbReference type="PANTHER" id="PTHR39426:SF1">
    <property type="entry name" value="HOMOLOGY TO DEATH-ON-CURING PROTEIN OF PHAGE P1"/>
    <property type="match status" value="1"/>
</dbReference>
<dbReference type="Pfam" id="PF02661">
    <property type="entry name" value="Fic"/>
    <property type="match status" value="1"/>
</dbReference>
<dbReference type="Gene3D" id="1.20.120.1870">
    <property type="entry name" value="Fic/DOC protein, Fido domain"/>
    <property type="match status" value="1"/>
</dbReference>
<dbReference type="GeneID" id="93737080"/>
<dbReference type="InterPro" id="IPR006440">
    <property type="entry name" value="Doc"/>
</dbReference>
<dbReference type="InterPro" id="IPR036597">
    <property type="entry name" value="Fido-like_dom_sf"/>
</dbReference>
<dbReference type="Proteomes" id="UP000042738">
    <property type="component" value="Chromosome"/>
</dbReference>
<sequence>MIDAHLVIGIHDFILTHEPGLVGYQDAGRVEATLARVDNRILYEQMNDIFQIAAAYAVSIARGHVFADANKRTALVTALTYLDMQGVNLKRTQKLEDIMVDVAEGTLNLDDLADIFYTLSDVNAS</sequence>
<evidence type="ECO:0000259" key="1">
    <source>
        <dbReference type="PROSITE" id="PS51459"/>
    </source>
</evidence>
<protein>
    <submittedName>
        <fullName evidence="2">Type II toxin-antitoxin system death-on-curing family toxin</fullName>
    </submittedName>
</protein>
<dbReference type="STRING" id="138074.SYMBAF_80099"/>
<accession>A0A068Z5E0</accession>
<feature type="domain" description="Fido" evidence="1">
    <location>
        <begin position="2"/>
        <end position="118"/>
    </location>
</feature>